<keyword evidence="2" id="KW-0472">Membrane</keyword>
<dbReference type="Gene3D" id="3.40.50.300">
    <property type="entry name" value="P-loop containing nucleotide triphosphate hydrolases"/>
    <property type="match status" value="2"/>
</dbReference>
<keyword evidence="2" id="KW-1133">Transmembrane helix</keyword>
<reference evidence="4 5" key="1">
    <citation type="submission" date="2019-03" db="EMBL/GenBank/DDBJ databases">
        <title>Genomic Encyclopedia of Type Strains, Phase IV (KMG-IV): sequencing the most valuable type-strain genomes for metagenomic binning, comparative biology and taxonomic classification.</title>
        <authorList>
            <person name="Goeker M."/>
        </authorList>
    </citation>
    <scope>NUCLEOTIDE SEQUENCE [LARGE SCALE GENOMIC DNA]</scope>
    <source>
        <strain evidence="4 5">DSM 4868</strain>
    </source>
</reference>
<name>A0A4R2K9W5_9RHOB</name>
<keyword evidence="4" id="KW-0347">Helicase</keyword>
<evidence type="ECO:0000259" key="3">
    <source>
        <dbReference type="SMART" id="SM00487"/>
    </source>
</evidence>
<dbReference type="SUPFAM" id="SSF52540">
    <property type="entry name" value="P-loop containing nucleoside triphosphate hydrolases"/>
    <property type="match status" value="1"/>
</dbReference>
<accession>A0A4R2K9W5</accession>
<dbReference type="Pfam" id="PF00271">
    <property type="entry name" value="Helicase_C"/>
    <property type="match status" value="1"/>
</dbReference>
<feature type="region of interest" description="Disordered" evidence="1">
    <location>
        <begin position="337"/>
        <end position="358"/>
    </location>
</feature>
<feature type="compositionally biased region" description="Basic and acidic residues" evidence="1">
    <location>
        <begin position="340"/>
        <end position="358"/>
    </location>
</feature>
<keyword evidence="4" id="KW-0378">Hydrolase</keyword>
<dbReference type="OrthoDB" id="9803459at2"/>
<dbReference type="GO" id="GO:0016787">
    <property type="term" value="F:hydrolase activity"/>
    <property type="evidence" value="ECO:0007669"/>
    <property type="project" value="InterPro"/>
</dbReference>
<dbReference type="GO" id="GO:0005524">
    <property type="term" value="F:ATP binding"/>
    <property type="evidence" value="ECO:0007669"/>
    <property type="project" value="InterPro"/>
</dbReference>
<proteinExistence type="predicted"/>
<feature type="transmembrane region" description="Helical" evidence="2">
    <location>
        <begin position="43"/>
        <end position="67"/>
    </location>
</feature>
<dbReference type="SMART" id="SM00487">
    <property type="entry name" value="DEXDc"/>
    <property type="match status" value="1"/>
</dbReference>
<dbReference type="Pfam" id="PF04851">
    <property type="entry name" value="ResIII"/>
    <property type="match status" value="2"/>
</dbReference>
<dbReference type="InterPro" id="IPR014001">
    <property type="entry name" value="Helicase_ATP-bd"/>
</dbReference>
<dbReference type="GO" id="GO:0005829">
    <property type="term" value="C:cytosol"/>
    <property type="evidence" value="ECO:0007669"/>
    <property type="project" value="TreeGrafter"/>
</dbReference>
<keyword evidence="4" id="KW-0067">ATP-binding</keyword>
<dbReference type="InterPro" id="IPR027417">
    <property type="entry name" value="P-loop_NTPase"/>
</dbReference>
<dbReference type="PANTHER" id="PTHR47396:SF1">
    <property type="entry name" value="ATP-DEPENDENT HELICASE IRC3-RELATED"/>
    <property type="match status" value="1"/>
</dbReference>
<keyword evidence="4" id="KW-0547">Nucleotide-binding</keyword>
<sequence>MQVLRNERRVAGEVSSMRITPRQYQSEDLSALRIAARSGARRIIFEASVGYGKTIIMLLVAMAYVSVGKRVLILSNRTSVIEMLRDEIGESDLIKIMTVQSAVNRLDIIDKPAVILIDELHMGGAAGQYRSVFEVFENALVIGFTGTPKAALFEVFDAHVQAKSARWLTDHGFLSPLKYFCPETIDFSRIRTVGSDFDEDELVDAMERSDICGDAIESYRQHCVGRPTLVFTVNIKHAKAVQEEFQAAGIECETLTSEDDEDETARKIALLKSGGLLISVDRVSAGFNVPALHAIISLRPTRQPHLWVQQLGRVARLAEEKVCGWVFDHAGNTLRNGTLTEDRDWRNGDQVDDERQTEEGERLSVRVCSCCNFAWEGAATFCPECGHENGQDRRISKRKAIQLREQEAADIEAARQAAAAAARRAQGKAKTFKALAAEIAKRPGTRNIHSARASASKILAARMRKAVEEGRTEEAEAIHADLAANGHRKVADETLADIEAAV</sequence>
<organism evidence="4 5">
    <name type="scientific">Rhodovulum euryhalinum</name>
    <dbReference type="NCBI Taxonomy" id="35805"/>
    <lineage>
        <taxon>Bacteria</taxon>
        <taxon>Pseudomonadati</taxon>
        <taxon>Pseudomonadota</taxon>
        <taxon>Alphaproteobacteria</taxon>
        <taxon>Rhodobacterales</taxon>
        <taxon>Paracoccaceae</taxon>
        <taxon>Rhodovulum</taxon>
    </lineage>
</organism>
<evidence type="ECO:0000256" key="2">
    <source>
        <dbReference type="SAM" id="Phobius"/>
    </source>
</evidence>
<comment type="caution">
    <text evidence="4">The sequence shown here is derived from an EMBL/GenBank/DDBJ whole genome shotgun (WGS) entry which is preliminary data.</text>
</comment>
<evidence type="ECO:0000313" key="4">
    <source>
        <dbReference type="EMBL" id="TCO70241.1"/>
    </source>
</evidence>
<dbReference type="PANTHER" id="PTHR47396">
    <property type="entry name" value="TYPE I RESTRICTION ENZYME ECOKI R PROTEIN"/>
    <property type="match status" value="1"/>
</dbReference>
<dbReference type="InterPro" id="IPR001650">
    <property type="entry name" value="Helicase_C-like"/>
</dbReference>
<dbReference type="EMBL" id="SLWW01000010">
    <property type="protein sequence ID" value="TCO70241.1"/>
    <property type="molecule type" value="Genomic_DNA"/>
</dbReference>
<gene>
    <name evidence="4" type="ORF">EV655_1105</name>
</gene>
<dbReference type="InterPro" id="IPR050742">
    <property type="entry name" value="Helicase_Restrict-Modif_Enz"/>
</dbReference>
<dbReference type="RefSeq" id="WP_132545413.1">
    <property type="nucleotide sequence ID" value="NZ_SLWW01000010.1"/>
</dbReference>
<dbReference type="AlphaFoldDB" id="A0A4R2K9W5"/>
<keyword evidence="2" id="KW-0812">Transmembrane</keyword>
<dbReference type="GO" id="GO:0003677">
    <property type="term" value="F:DNA binding"/>
    <property type="evidence" value="ECO:0007669"/>
    <property type="project" value="InterPro"/>
</dbReference>
<evidence type="ECO:0000256" key="1">
    <source>
        <dbReference type="SAM" id="MobiDB-lite"/>
    </source>
</evidence>
<dbReference type="GO" id="GO:0004386">
    <property type="term" value="F:helicase activity"/>
    <property type="evidence" value="ECO:0007669"/>
    <property type="project" value="UniProtKB-KW"/>
</dbReference>
<keyword evidence="5" id="KW-1185">Reference proteome</keyword>
<evidence type="ECO:0000313" key="5">
    <source>
        <dbReference type="Proteomes" id="UP000295142"/>
    </source>
</evidence>
<feature type="domain" description="Helicase ATP-binding" evidence="3">
    <location>
        <begin position="17"/>
        <end position="180"/>
    </location>
</feature>
<protein>
    <submittedName>
        <fullName evidence="4">Superfamily II DNA or RNA helicase</fullName>
    </submittedName>
</protein>
<dbReference type="Proteomes" id="UP000295142">
    <property type="component" value="Unassembled WGS sequence"/>
</dbReference>
<dbReference type="InterPro" id="IPR006935">
    <property type="entry name" value="Helicase/UvrB_N"/>
</dbReference>